<evidence type="ECO:0000313" key="3">
    <source>
        <dbReference type="Proteomes" id="UP001241988"/>
    </source>
</evidence>
<reference evidence="2 3" key="1">
    <citation type="submission" date="2023-07" db="EMBL/GenBank/DDBJ databases">
        <title>Genomic Encyclopedia of Type Strains, Phase IV (KMG-IV): sequencing the most valuable type-strain genomes for metagenomic binning, comparative biology and taxonomic classification.</title>
        <authorList>
            <person name="Goeker M."/>
        </authorList>
    </citation>
    <scope>NUCLEOTIDE SEQUENCE [LARGE SCALE GENOMIC DNA]</scope>
    <source>
        <strain evidence="2 3">DSM 16419</strain>
    </source>
</reference>
<comment type="caution">
    <text evidence="2">The sequence shown here is derived from an EMBL/GenBank/DDBJ whole genome shotgun (WGS) entry which is preliminary data.</text>
</comment>
<accession>A0ABU0GVH5</accession>
<dbReference type="EMBL" id="JAUSWB010000005">
    <property type="protein sequence ID" value="MDQ0429362.1"/>
    <property type="molecule type" value="Genomic_DNA"/>
</dbReference>
<evidence type="ECO:0000256" key="1">
    <source>
        <dbReference type="SAM" id="MobiDB-lite"/>
    </source>
</evidence>
<name>A0ABU0GVH5_9BACL</name>
<protein>
    <submittedName>
        <fullName evidence="2">Uncharacterized protein</fullName>
    </submittedName>
</protein>
<keyword evidence="3" id="KW-1185">Reference proteome</keyword>
<dbReference type="Proteomes" id="UP001241988">
    <property type="component" value="Unassembled WGS sequence"/>
</dbReference>
<feature type="region of interest" description="Disordered" evidence="1">
    <location>
        <begin position="1"/>
        <end position="32"/>
    </location>
</feature>
<evidence type="ECO:0000313" key="2">
    <source>
        <dbReference type="EMBL" id="MDQ0429362.1"/>
    </source>
</evidence>
<proteinExistence type="predicted"/>
<sequence length="32" mass="3378">MTIGVQLSASEKTHAKPGIWRGDTLHGATSNL</sequence>
<gene>
    <name evidence="2" type="ORF">QOZ98_002190</name>
</gene>
<feature type="compositionally biased region" description="Polar residues" evidence="1">
    <location>
        <begin position="1"/>
        <end position="10"/>
    </location>
</feature>
<organism evidence="2 3">
    <name type="scientific">Planomicrobium stackebrandtii</name>
    <dbReference type="NCBI Taxonomy" id="253160"/>
    <lineage>
        <taxon>Bacteria</taxon>
        <taxon>Bacillati</taxon>
        <taxon>Bacillota</taxon>
        <taxon>Bacilli</taxon>
        <taxon>Bacillales</taxon>
        <taxon>Caryophanaceae</taxon>
        <taxon>Planomicrobium</taxon>
    </lineage>
</organism>